<keyword evidence="3" id="KW-0378">Hydrolase</keyword>
<evidence type="ECO:0000259" key="5">
    <source>
        <dbReference type="PROSITE" id="PS50600"/>
    </source>
</evidence>
<dbReference type="PROSITE" id="PS50600">
    <property type="entry name" value="ULP_PROTEASE"/>
    <property type="match status" value="1"/>
</dbReference>
<feature type="domain" description="Ubiquitin-like protease family profile" evidence="5">
    <location>
        <begin position="601"/>
        <end position="776"/>
    </location>
</feature>
<evidence type="ECO:0000256" key="1">
    <source>
        <dbReference type="ARBA" id="ARBA00005234"/>
    </source>
</evidence>
<evidence type="ECO:0000256" key="2">
    <source>
        <dbReference type="ARBA" id="ARBA00022670"/>
    </source>
</evidence>
<feature type="compositionally biased region" description="Polar residues" evidence="4">
    <location>
        <begin position="256"/>
        <end position="269"/>
    </location>
</feature>
<dbReference type="InterPro" id="IPR003653">
    <property type="entry name" value="Peptidase_C48_C"/>
</dbReference>
<dbReference type="Gene3D" id="3.40.395.10">
    <property type="entry name" value="Adenoviral Proteinase, Chain A"/>
    <property type="match status" value="1"/>
</dbReference>
<name>A0A232EDR9_9HYME</name>
<feature type="region of interest" description="Disordered" evidence="4">
    <location>
        <begin position="228"/>
        <end position="269"/>
    </location>
</feature>
<dbReference type="GO" id="GO:0006508">
    <property type="term" value="P:proteolysis"/>
    <property type="evidence" value="ECO:0007669"/>
    <property type="project" value="UniProtKB-KW"/>
</dbReference>
<feature type="non-terminal residue" evidence="6">
    <location>
        <position position="828"/>
    </location>
</feature>
<dbReference type="GO" id="GO:0008234">
    <property type="term" value="F:cysteine-type peptidase activity"/>
    <property type="evidence" value="ECO:0007669"/>
    <property type="project" value="InterPro"/>
</dbReference>
<reference evidence="6 7" key="1">
    <citation type="journal article" date="2017" name="Curr. Biol.">
        <title>The Evolution of Venom by Co-option of Single-Copy Genes.</title>
        <authorList>
            <person name="Martinson E.O."/>
            <person name="Mrinalini"/>
            <person name="Kelkar Y.D."/>
            <person name="Chang C.H."/>
            <person name="Werren J.H."/>
        </authorList>
    </citation>
    <scope>NUCLEOTIDE SEQUENCE [LARGE SCALE GENOMIC DNA]</scope>
    <source>
        <strain evidence="6 7">Alberta</strain>
        <tissue evidence="6">Whole body</tissue>
    </source>
</reference>
<keyword evidence="7" id="KW-1185">Reference proteome</keyword>
<accession>A0A232EDR9</accession>
<evidence type="ECO:0000256" key="4">
    <source>
        <dbReference type="SAM" id="MobiDB-lite"/>
    </source>
</evidence>
<dbReference type="EMBL" id="NNAY01005995">
    <property type="protein sequence ID" value="OXU16497.1"/>
    <property type="molecule type" value="Genomic_DNA"/>
</dbReference>
<dbReference type="Proteomes" id="UP000215335">
    <property type="component" value="Unassembled WGS sequence"/>
</dbReference>
<evidence type="ECO:0000256" key="3">
    <source>
        <dbReference type="ARBA" id="ARBA00022801"/>
    </source>
</evidence>
<keyword evidence="2" id="KW-0645">Protease</keyword>
<sequence>MGIGPSFDDPREIHSKVFHPKNALSAKFHDEYPDLNKVFNEFKSIVDDSDQELKNKINNEWMNLVQHDFPENVRINLHKITNPDDFWFAIKKVTNTENKLLFENIARFSLHALCIPNSNATPERTWSKMKNLKTEKRGSLFFSSIRGELLAAQCVKDKGGALKFEPPIEMIECMKNSIRTRKRKRVKKDDFNSNTYETYGDNIIEEHNILEAMEADIRYYRKYGALGKTRKEDDDESDNYDDDDDDDDKNHETAHGSIQETLSKNDCSTFNNDNDDEGLNDYDTHISKKRQIKNEVTNEDIDIVIEELKHQRIENCTEHFIIDDQGLNEYDNHISKKRQIENEVTNEDIDIVIEELKHERIENCTEHFIIDDQGSVLAAEISERNVFIEKLKSVSFLEDISVNDDDNGLDLFNSRMSQGPVLATDISEQNVVFEEKLKSVSFLEDISVNDDDDKLDIFNLPLSSIMQNGLMPDYVFYKERVEVIIENHKGDIENHNINYTIGQYSSIQNHPIRDYRLFINKEKPLIFNKDHTFKLFSEEYQTLFVRNDSNNYIDGDAIDAFCTIKEREWRNTIFVATQITKLLLVKRENQTPDENWFMYHLNGRFKDYRLLNNKEKQLLFNKDHTFELFSEEYQTLLIRNDSNNYIDGDITKLLLVKSENQTPDENWFMYHLNGRFKGTILMPYEYCNHWCLFIVNVNKKTLTHIDPYRNDLKCISSRLKMCEENFIQYLQLANSKVKNNLNSITEWTLQAYRKIRPFQKDGYNCCTFILYYMDCIGKGDKYDKNFDPSQYRIHIANLLLPRSDDMKNACQLCLSIRFDVLNEFQCCK</sequence>
<dbReference type="AlphaFoldDB" id="A0A232EDR9"/>
<dbReference type="Pfam" id="PF02902">
    <property type="entry name" value="Peptidase_C48"/>
    <property type="match status" value="1"/>
</dbReference>
<comment type="caution">
    <text evidence="6">The sequence shown here is derived from an EMBL/GenBank/DDBJ whole genome shotgun (WGS) entry which is preliminary data.</text>
</comment>
<comment type="similarity">
    <text evidence="1">Belongs to the peptidase C48 family.</text>
</comment>
<evidence type="ECO:0000313" key="6">
    <source>
        <dbReference type="EMBL" id="OXU16497.1"/>
    </source>
</evidence>
<gene>
    <name evidence="6" type="ORF">TSAR_007420</name>
</gene>
<feature type="compositionally biased region" description="Acidic residues" evidence="4">
    <location>
        <begin position="233"/>
        <end position="247"/>
    </location>
</feature>
<protein>
    <recommendedName>
        <fullName evidence="5">Ubiquitin-like protease family profile domain-containing protein</fullName>
    </recommendedName>
</protein>
<proteinExistence type="inferred from homology"/>
<organism evidence="6 7">
    <name type="scientific">Trichomalopsis sarcophagae</name>
    <dbReference type="NCBI Taxonomy" id="543379"/>
    <lineage>
        <taxon>Eukaryota</taxon>
        <taxon>Metazoa</taxon>
        <taxon>Ecdysozoa</taxon>
        <taxon>Arthropoda</taxon>
        <taxon>Hexapoda</taxon>
        <taxon>Insecta</taxon>
        <taxon>Pterygota</taxon>
        <taxon>Neoptera</taxon>
        <taxon>Endopterygota</taxon>
        <taxon>Hymenoptera</taxon>
        <taxon>Apocrita</taxon>
        <taxon>Proctotrupomorpha</taxon>
        <taxon>Chalcidoidea</taxon>
        <taxon>Pteromalidae</taxon>
        <taxon>Pteromalinae</taxon>
        <taxon>Trichomalopsis</taxon>
    </lineage>
</organism>
<evidence type="ECO:0000313" key="7">
    <source>
        <dbReference type="Proteomes" id="UP000215335"/>
    </source>
</evidence>
<dbReference type="STRING" id="543379.A0A232EDR9"/>
<dbReference type="InterPro" id="IPR038765">
    <property type="entry name" value="Papain-like_cys_pep_sf"/>
</dbReference>
<dbReference type="SUPFAM" id="SSF54001">
    <property type="entry name" value="Cysteine proteinases"/>
    <property type="match status" value="1"/>
</dbReference>